<gene>
    <name evidence="3" type="ORF">TRFO_07441</name>
</gene>
<comment type="caution">
    <text evidence="3">The sequence shown here is derived from an EMBL/GenBank/DDBJ whole genome shotgun (WGS) entry which is preliminary data.</text>
</comment>
<dbReference type="EMBL" id="MLAK01000893">
    <property type="protein sequence ID" value="OHT01860.1"/>
    <property type="molecule type" value="Genomic_DNA"/>
</dbReference>
<dbReference type="OrthoDB" id="10656245at2759"/>
<dbReference type="Proteomes" id="UP000179807">
    <property type="component" value="Unassembled WGS sequence"/>
</dbReference>
<dbReference type="VEuPathDB" id="TrichDB:TRFO_07441"/>
<organism evidence="3 4">
    <name type="scientific">Tritrichomonas foetus</name>
    <dbReference type="NCBI Taxonomy" id="1144522"/>
    <lineage>
        <taxon>Eukaryota</taxon>
        <taxon>Metamonada</taxon>
        <taxon>Parabasalia</taxon>
        <taxon>Tritrichomonadida</taxon>
        <taxon>Tritrichomonadidae</taxon>
        <taxon>Tritrichomonas</taxon>
    </lineage>
</organism>
<feature type="region of interest" description="Disordered" evidence="2">
    <location>
        <begin position="734"/>
        <end position="758"/>
    </location>
</feature>
<feature type="coiled-coil region" evidence="1">
    <location>
        <begin position="413"/>
        <end position="500"/>
    </location>
</feature>
<evidence type="ECO:0000313" key="4">
    <source>
        <dbReference type="Proteomes" id="UP000179807"/>
    </source>
</evidence>
<reference evidence="3" key="1">
    <citation type="submission" date="2016-10" db="EMBL/GenBank/DDBJ databases">
        <authorList>
            <person name="Benchimol M."/>
            <person name="Almeida L.G."/>
            <person name="Vasconcelos A.T."/>
            <person name="Perreira-Neves A."/>
            <person name="Rosa I.A."/>
            <person name="Tasca T."/>
            <person name="Bogo M.R."/>
            <person name="de Souza W."/>
        </authorList>
    </citation>
    <scope>NUCLEOTIDE SEQUENCE [LARGE SCALE GENOMIC DNA]</scope>
    <source>
        <strain evidence="3">K</strain>
    </source>
</reference>
<protein>
    <submittedName>
        <fullName evidence="3">Uncharacterized protein</fullName>
    </submittedName>
</protein>
<accession>A0A1J4JWF6</accession>
<evidence type="ECO:0000256" key="2">
    <source>
        <dbReference type="SAM" id="MobiDB-lite"/>
    </source>
</evidence>
<dbReference type="RefSeq" id="XP_068354996.1">
    <property type="nucleotide sequence ID" value="XM_068493686.1"/>
</dbReference>
<keyword evidence="4" id="KW-1185">Reference proteome</keyword>
<evidence type="ECO:0000256" key="1">
    <source>
        <dbReference type="SAM" id="Coils"/>
    </source>
</evidence>
<keyword evidence="1" id="KW-0175">Coiled coil</keyword>
<feature type="coiled-coil region" evidence="1">
    <location>
        <begin position="976"/>
        <end position="1046"/>
    </location>
</feature>
<name>A0A1J4JWF6_9EUKA</name>
<feature type="compositionally biased region" description="Polar residues" evidence="2">
    <location>
        <begin position="734"/>
        <end position="753"/>
    </location>
</feature>
<dbReference type="GeneID" id="94828390"/>
<feature type="region of interest" description="Disordered" evidence="2">
    <location>
        <begin position="579"/>
        <end position="606"/>
    </location>
</feature>
<evidence type="ECO:0000313" key="3">
    <source>
        <dbReference type="EMBL" id="OHT01860.1"/>
    </source>
</evidence>
<dbReference type="AlphaFoldDB" id="A0A1J4JWF6"/>
<proteinExistence type="predicted"/>
<sequence length="1118" mass="127374">MSSSARLIVRPTISLRSSSNAVIPKTPTRKNESRIRHLGAHSSLSMTYSKAETHDSSQAGYYRMSSDISTMFSIREKIEHLVELSIQVVLDNDTTPEIEAEFEPALRALEHSYPPFHKQGVHYFTTYCSMQESAKTNQILSSAGVRMPLQAFTQDWKALCGIIDKYTNLNPPPHAKEINSKFKAVRASLDTIRKTNERRKHPTPGITPCITNILALGKSISKNIVDLFSQNFTEFGSNLFDSLRTDVKSFLKVINEAFSNEFVQSGVMLCDLYRIRSNIFTDCNEIIESLKAAFVFPKQMSEIHILKNTTEGELKRIIEKLSVPFIIIKPNAEAISELTPPEEDSADNYQEEVDANNFVERDEIIPQALPKQDYLAACNRIDEFTTNVFDIIDYEIDYSKDTWDNLNEIKHIITNYKNEIDSQRVQIKALNHEIEQLRESNDDNEILFIKKSEALTKANDINTARLEKTEIDNAKLVAECEVQKKEIENLQFEYSNLRSKGDAVAFRNALVDVGKSLDSNAKIELLPQDDLIQAVKSIVLIEVNKKCENCPILEGRINNVQNQLRKIMDKLKDIHPELPDYQKEEQPPAPDKTGNKKLQKKDGPRLLADNFSQSRVSVDVITDKTKANSDEVTSRSIKSTSCLPAVDIRDAKQSHSLSLSRYLPSLGEDSQSSPKSIFSISETESIQESTGVPILQVADDEDMMNTQSSFTTSPSRESLIASKTDIQSINELPSVNEAQGNQQNPLKISNDDLSNNNEVENRSSVSEIGPLMQLMNMTNSPKIISTTLEDTVKYVEILCENHENDYKVLLEQVNISKMPVVEAILMVDDSYDKERLMEKLPSSLRQILHNCMRTFLGKMDKLTQSFEKKEGRYLTTLFQIGEKLGRMANSQSIEFNSKAETSAERNRIIEYISTNFKTLKGTLYRLEEELITERKLSHKLQIEKEDLRDAYCEIFKLRPHTENGLKECRLKMNEIYSNHDHEIQQLNITIETLKSNATAIEERIIGMSQEYEGNLYEKLEKLQDKSEKLFTQHKDMENEITKLKDALLNIAAILDNRNDMNDDESIQYIYDFCAKHRGGVRVIDVPKLDLLLSHLDCDKNAPLEDIIEKLSTRDLPKE</sequence>